<feature type="region of interest" description="Disordered" evidence="1">
    <location>
        <begin position="1"/>
        <end position="75"/>
    </location>
</feature>
<dbReference type="Proteomes" id="UP001148614">
    <property type="component" value="Unassembled WGS sequence"/>
</dbReference>
<reference evidence="2" key="1">
    <citation type="submission" date="2022-07" db="EMBL/GenBank/DDBJ databases">
        <title>Genome Sequence of Xylaria arbuscula.</title>
        <authorList>
            <person name="Buettner E."/>
        </authorList>
    </citation>
    <scope>NUCLEOTIDE SEQUENCE</scope>
    <source>
        <strain evidence="2">VT107</strain>
    </source>
</reference>
<organism evidence="2 3">
    <name type="scientific">Xylaria arbuscula</name>
    <dbReference type="NCBI Taxonomy" id="114810"/>
    <lineage>
        <taxon>Eukaryota</taxon>
        <taxon>Fungi</taxon>
        <taxon>Dikarya</taxon>
        <taxon>Ascomycota</taxon>
        <taxon>Pezizomycotina</taxon>
        <taxon>Sordariomycetes</taxon>
        <taxon>Xylariomycetidae</taxon>
        <taxon>Xylariales</taxon>
        <taxon>Xylariaceae</taxon>
        <taxon>Xylaria</taxon>
    </lineage>
</organism>
<protein>
    <submittedName>
        <fullName evidence="2">Uncharacterized protein</fullName>
    </submittedName>
</protein>
<dbReference type="EMBL" id="JANPWZ010002316">
    <property type="protein sequence ID" value="KAJ3560074.1"/>
    <property type="molecule type" value="Genomic_DNA"/>
</dbReference>
<feature type="compositionally biased region" description="Acidic residues" evidence="1">
    <location>
        <begin position="149"/>
        <end position="158"/>
    </location>
</feature>
<accession>A0A9W8N6R0</accession>
<feature type="region of interest" description="Disordered" evidence="1">
    <location>
        <begin position="147"/>
        <end position="166"/>
    </location>
</feature>
<gene>
    <name evidence="2" type="ORF">NPX13_g9431</name>
</gene>
<name>A0A9W8N6R0_9PEZI</name>
<keyword evidence="3" id="KW-1185">Reference proteome</keyword>
<dbReference type="AlphaFoldDB" id="A0A9W8N6R0"/>
<sequence>MGTSKTKKLGRVSSLTRPGPENRAPNPHLVAPQRNSALEILAPSPTTQLQDPASSSTLQPQAPSPSPSSLTTKSRCSLSVTKSSFSFSGVVATERAMAPIVMRPRRCKFGAASTARQSSMVSAPGKQPDLESSPEVLTWTWMLSFPGAGDEDGDEDENADRNSPRYRSSSCAFFNVSTLETHQRLGILARFLQCPVAKFSKAS</sequence>
<comment type="caution">
    <text evidence="2">The sequence shown here is derived from an EMBL/GenBank/DDBJ whole genome shotgun (WGS) entry which is preliminary data.</text>
</comment>
<evidence type="ECO:0000256" key="1">
    <source>
        <dbReference type="SAM" id="MobiDB-lite"/>
    </source>
</evidence>
<feature type="compositionally biased region" description="Basic residues" evidence="1">
    <location>
        <begin position="1"/>
        <end position="10"/>
    </location>
</feature>
<feature type="compositionally biased region" description="Low complexity" evidence="1">
    <location>
        <begin position="52"/>
        <end position="75"/>
    </location>
</feature>
<evidence type="ECO:0000313" key="3">
    <source>
        <dbReference type="Proteomes" id="UP001148614"/>
    </source>
</evidence>
<proteinExistence type="predicted"/>
<evidence type="ECO:0000313" key="2">
    <source>
        <dbReference type="EMBL" id="KAJ3560074.1"/>
    </source>
</evidence>